<proteinExistence type="predicted"/>
<name>A0A1G7PGY3_9RHOB</name>
<dbReference type="AlphaFoldDB" id="A0A1G7PGY3"/>
<sequence>MVDMFNVPEDDRFQIISEHAPKEGMIWPDSFLGIKHGDMVAFVQITCAAIETPSKPMTAPRNRVRSGRCLGRVASASLRSKVNSGMEAKSTPPRLLGMRVSPQAIAAKGTAVVRMPTSR</sequence>
<protein>
    <submittedName>
        <fullName evidence="1">Uncharacterized protein</fullName>
    </submittedName>
</protein>
<accession>A0A1G7PGY3</accession>
<dbReference type="InterPro" id="IPR014347">
    <property type="entry name" value="Tautomerase/MIF_sf"/>
</dbReference>
<dbReference type="Proteomes" id="UP000182284">
    <property type="component" value="Unassembled WGS sequence"/>
</dbReference>
<evidence type="ECO:0000313" key="2">
    <source>
        <dbReference type="Proteomes" id="UP000182284"/>
    </source>
</evidence>
<evidence type="ECO:0000313" key="1">
    <source>
        <dbReference type="EMBL" id="SDF84909.1"/>
    </source>
</evidence>
<dbReference type="Gene3D" id="3.30.429.10">
    <property type="entry name" value="Macrophage Migration Inhibitory Factor"/>
    <property type="match status" value="1"/>
</dbReference>
<gene>
    <name evidence="1" type="ORF">SAMN04488117_1088</name>
</gene>
<dbReference type="SUPFAM" id="SSF55331">
    <property type="entry name" value="Tautomerase/MIF"/>
    <property type="match status" value="1"/>
</dbReference>
<reference evidence="1 2" key="1">
    <citation type="submission" date="2016-10" db="EMBL/GenBank/DDBJ databases">
        <authorList>
            <person name="de Groot N.N."/>
        </authorList>
    </citation>
    <scope>NUCLEOTIDE SEQUENCE [LARGE SCALE GENOMIC DNA]</scope>
    <source>
        <strain evidence="1 2">DSM 27375</strain>
    </source>
</reference>
<organism evidence="1 2">
    <name type="scientific">Celeribacter baekdonensis</name>
    <dbReference type="NCBI Taxonomy" id="875171"/>
    <lineage>
        <taxon>Bacteria</taxon>
        <taxon>Pseudomonadati</taxon>
        <taxon>Pseudomonadota</taxon>
        <taxon>Alphaproteobacteria</taxon>
        <taxon>Rhodobacterales</taxon>
        <taxon>Roseobacteraceae</taxon>
        <taxon>Celeribacter</taxon>
    </lineage>
</organism>
<dbReference type="EMBL" id="FNBL01000008">
    <property type="protein sequence ID" value="SDF84909.1"/>
    <property type="molecule type" value="Genomic_DNA"/>
</dbReference>